<dbReference type="EMBL" id="JACCFJ010000001">
    <property type="protein sequence ID" value="NYI82779.1"/>
    <property type="molecule type" value="Genomic_DNA"/>
</dbReference>
<dbReference type="SMART" id="SM00849">
    <property type="entry name" value="Lactamase_B"/>
    <property type="match status" value="1"/>
</dbReference>
<feature type="domain" description="Metallo-beta-lactamase" evidence="1">
    <location>
        <begin position="18"/>
        <end position="207"/>
    </location>
</feature>
<dbReference type="Gene3D" id="3.60.15.10">
    <property type="entry name" value="Ribonuclease Z/Hydroxyacylglutathione hydrolase-like"/>
    <property type="match status" value="1"/>
</dbReference>
<keyword evidence="3" id="KW-1185">Reference proteome</keyword>
<dbReference type="CDD" id="cd07721">
    <property type="entry name" value="yflN-like_MBL-fold"/>
    <property type="match status" value="1"/>
</dbReference>
<dbReference type="Pfam" id="PF00753">
    <property type="entry name" value="Lactamase_B"/>
    <property type="match status" value="1"/>
</dbReference>
<reference evidence="2 3" key="1">
    <citation type="submission" date="2020-07" db="EMBL/GenBank/DDBJ databases">
        <title>Sequencing the genomes of 1000 actinobacteria strains.</title>
        <authorList>
            <person name="Klenk H.-P."/>
        </authorList>
    </citation>
    <scope>NUCLEOTIDE SEQUENCE [LARGE SCALE GENOMIC DNA]</scope>
    <source>
        <strain evidence="2 3">DSM 44065</strain>
    </source>
</reference>
<sequence>MDVDLVVPGLYLLRPEFGQACLWLDGRSATLVDTGIAGSGPAITALLVELGAELERIVLTHGHEDHVGAAAELRAATGAPVLAHAGDVAVIQGERPRPEPVLQDWERPLFDRVVPQVPPHPPCPVDQEIAEGDVLDFGGGARVLSTPGHTDGSTAVHVSRSRTLFAGDTIAHVGEVVLGTFNRDRARTVESFRRLAALDTDVVCFGHGEPITHDGGAGLRAAAATLTD</sequence>
<protein>
    <submittedName>
        <fullName evidence="2">Glyoxylase-like metal-dependent hydrolase (Beta-lactamase superfamily II)</fullName>
    </submittedName>
</protein>
<proteinExistence type="predicted"/>
<accession>A0A853AI61</accession>
<gene>
    <name evidence="2" type="ORF">HNR68_001409</name>
</gene>
<dbReference type="RefSeq" id="WP_179718808.1">
    <property type="nucleotide sequence ID" value="NZ_BAABFH010000001.1"/>
</dbReference>
<dbReference type="GO" id="GO:0016787">
    <property type="term" value="F:hydrolase activity"/>
    <property type="evidence" value="ECO:0007669"/>
    <property type="project" value="UniProtKB-KW"/>
</dbReference>
<evidence type="ECO:0000313" key="2">
    <source>
        <dbReference type="EMBL" id="NYI82779.1"/>
    </source>
</evidence>
<dbReference type="InterPro" id="IPR050855">
    <property type="entry name" value="NDM-1-like"/>
</dbReference>
<dbReference type="SUPFAM" id="SSF56281">
    <property type="entry name" value="Metallo-hydrolase/oxidoreductase"/>
    <property type="match status" value="1"/>
</dbReference>
<name>A0A853AI61_9PSEU</name>
<comment type="caution">
    <text evidence="2">The sequence shown here is derived from an EMBL/GenBank/DDBJ whole genome shotgun (WGS) entry which is preliminary data.</text>
</comment>
<dbReference type="AlphaFoldDB" id="A0A853AI61"/>
<dbReference type="InterPro" id="IPR001279">
    <property type="entry name" value="Metallo-B-lactamas"/>
</dbReference>
<dbReference type="PANTHER" id="PTHR42951:SF17">
    <property type="entry name" value="METALLO-BETA-LACTAMASE DOMAIN-CONTAINING PROTEIN"/>
    <property type="match status" value="1"/>
</dbReference>
<dbReference type="InterPro" id="IPR036866">
    <property type="entry name" value="RibonucZ/Hydroxyglut_hydro"/>
</dbReference>
<evidence type="ECO:0000259" key="1">
    <source>
        <dbReference type="SMART" id="SM00849"/>
    </source>
</evidence>
<organism evidence="2 3">
    <name type="scientific">Saccharopolyspora hordei</name>
    <dbReference type="NCBI Taxonomy" id="1838"/>
    <lineage>
        <taxon>Bacteria</taxon>
        <taxon>Bacillati</taxon>
        <taxon>Actinomycetota</taxon>
        <taxon>Actinomycetes</taxon>
        <taxon>Pseudonocardiales</taxon>
        <taxon>Pseudonocardiaceae</taxon>
        <taxon>Saccharopolyspora</taxon>
    </lineage>
</organism>
<dbReference type="PANTHER" id="PTHR42951">
    <property type="entry name" value="METALLO-BETA-LACTAMASE DOMAIN-CONTAINING"/>
    <property type="match status" value="1"/>
</dbReference>
<evidence type="ECO:0000313" key="3">
    <source>
        <dbReference type="Proteomes" id="UP000587002"/>
    </source>
</evidence>
<keyword evidence="2" id="KW-0378">Hydrolase</keyword>
<dbReference type="Proteomes" id="UP000587002">
    <property type="component" value="Unassembled WGS sequence"/>
</dbReference>